<dbReference type="AlphaFoldDB" id="A0AA40T310"/>
<name>A0AA40T310_9NOST</name>
<protein>
    <submittedName>
        <fullName evidence="1">Uncharacterized protein</fullName>
    </submittedName>
</protein>
<keyword evidence="2" id="KW-1185">Reference proteome</keyword>
<dbReference type="Proteomes" id="UP001165986">
    <property type="component" value="Unassembled WGS sequence"/>
</dbReference>
<evidence type="ECO:0000313" key="2">
    <source>
        <dbReference type="Proteomes" id="UP001165986"/>
    </source>
</evidence>
<evidence type="ECO:0000313" key="1">
    <source>
        <dbReference type="EMBL" id="MBD6619956.1"/>
    </source>
</evidence>
<accession>A0AA40T310</accession>
<reference evidence="1" key="1">
    <citation type="submission" date="2019-07" db="EMBL/GenBank/DDBJ databases">
        <title>Toxilogical consequences of a new and cryptic species of cyanobacteria (Komarekiella delphini-convector) recovered from the epidermis of a bottlenose dolphin and 1500 ft. in the air.</title>
        <authorList>
            <person name="Brown A.O."/>
            <person name="Dvorak P."/>
            <person name="Villanueva C.D."/>
            <person name="Foss A.J."/>
            <person name="Garvey A.D."/>
            <person name="Gibson Q.A."/>
            <person name="Johansen J.R."/>
            <person name="Casamatta D.A."/>
        </authorList>
    </citation>
    <scope>NUCLEOTIDE SEQUENCE</scope>
    <source>
        <strain evidence="1">SJRDD-AB1</strain>
    </source>
</reference>
<proteinExistence type="predicted"/>
<organism evidence="1 2">
    <name type="scientific">Komarekiella delphini-convector SJRDD-AB1</name>
    <dbReference type="NCBI Taxonomy" id="2593771"/>
    <lineage>
        <taxon>Bacteria</taxon>
        <taxon>Bacillati</taxon>
        <taxon>Cyanobacteriota</taxon>
        <taxon>Cyanophyceae</taxon>
        <taxon>Nostocales</taxon>
        <taxon>Nostocaceae</taxon>
        <taxon>Komarekiella</taxon>
        <taxon>Komarekiella delphini-convector</taxon>
    </lineage>
</organism>
<sequence>MMHRSNLLSLGVVFATLLAGSLISYSQVKSKQILSSVNQNWVLDRPVNIASLANSNYQFCSQPDPKDWRDGAGVCFNFNKTGNRVEGYYGYPHSDHFICIRGAVNGNCIIGEALAISWAGNQWENRPESLLKWDSEGRLTLSQGYLITTLDDNRDDIKWILYRNASLNVEGFYQYNRPRMTSPSQLCDWKAK</sequence>
<comment type="caution">
    <text evidence="1">The sequence shown here is derived from an EMBL/GenBank/DDBJ whole genome shotgun (WGS) entry which is preliminary data.</text>
</comment>
<gene>
    <name evidence="1" type="ORF">FNW02_30180</name>
</gene>
<dbReference type="EMBL" id="VJXY01000051">
    <property type="protein sequence ID" value="MBD6619956.1"/>
    <property type="molecule type" value="Genomic_DNA"/>
</dbReference>